<feature type="repeat" description="TPR" evidence="3">
    <location>
        <begin position="34"/>
        <end position="67"/>
    </location>
</feature>
<dbReference type="InterPro" id="IPR019734">
    <property type="entry name" value="TPR_rpt"/>
</dbReference>
<name>A0A921KCU8_SPOPS</name>
<dbReference type="PROSITE" id="PS50293">
    <property type="entry name" value="TPR_REGION"/>
    <property type="match status" value="1"/>
</dbReference>
<dbReference type="Proteomes" id="UP000698173">
    <property type="component" value="Unassembled WGS sequence"/>
</dbReference>
<evidence type="ECO:0000256" key="3">
    <source>
        <dbReference type="PROSITE-ProRule" id="PRU00339"/>
    </source>
</evidence>
<evidence type="ECO:0000256" key="1">
    <source>
        <dbReference type="ARBA" id="ARBA00022737"/>
    </source>
</evidence>
<feature type="repeat" description="TPR" evidence="3">
    <location>
        <begin position="2"/>
        <end position="33"/>
    </location>
</feature>
<evidence type="ECO:0000313" key="5">
    <source>
        <dbReference type="Proteomes" id="UP000698173"/>
    </source>
</evidence>
<dbReference type="AlphaFoldDB" id="A0A921KCU8"/>
<comment type="caution">
    <text evidence="4">The sequence shown here is derived from an EMBL/GenBank/DDBJ whole genome shotgun (WGS) entry which is preliminary data.</text>
</comment>
<dbReference type="EMBL" id="DYWT01000165">
    <property type="protein sequence ID" value="HJF32110.1"/>
    <property type="molecule type" value="Genomic_DNA"/>
</dbReference>
<dbReference type="PROSITE" id="PS50005">
    <property type="entry name" value="TPR"/>
    <property type="match status" value="4"/>
</dbReference>
<sequence length="221" mass="25101">MEFNEIGIAALQNGEYEKAVESFMQGVEKDPENAVGYINLGNVFASLGDAERAEPFFQKAITLDPEAGTAFYGLANLYYNKERFEEAAKLYEKAIRQGVEEADVYFMLGKSLERSNNEKLALPYLQRAAELAPDDLEIRLSYGIVLANLELFKEAGNEFRFIIEQDEENADAQYNLGFLYAVSTEQKQDALYHLEKAFTIDPEHVQARYIYDMIQLGEEGK</sequence>
<dbReference type="Gene3D" id="1.25.40.10">
    <property type="entry name" value="Tetratricopeptide repeat domain"/>
    <property type="match status" value="3"/>
</dbReference>
<feature type="repeat" description="TPR" evidence="3">
    <location>
        <begin position="68"/>
        <end position="101"/>
    </location>
</feature>
<reference evidence="4" key="2">
    <citation type="submission" date="2021-09" db="EMBL/GenBank/DDBJ databases">
        <authorList>
            <person name="Gilroy R."/>
        </authorList>
    </citation>
    <scope>NUCLEOTIDE SEQUENCE</scope>
    <source>
        <strain evidence="4">CHK171-7178</strain>
    </source>
</reference>
<proteinExistence type="predicted"/>
<organism evidence="4 5">
    <name type="scientific">Sporosarcina psychrophila</name>
    <name type="common">Bacillus psychrophilus</name>
    <dbReference type="NCBI Taxonomy" id="1476"/>
    <lineage>
        <taxon>Bacteria</taxon>
        <taxon>Bacillati</taxon>
        <taxon>Bacillota</taxon>
        <taxon>Bacilli</taxon>
        <taxon>Bacillales</taxon>
        <taxon>Caryophanaceae</taxon>
        <taxon>Sporosarcina</taxon>
    </lineage>
</organism>
<protein>
    <submittedName>
        <fullName evidence="4">Tetratricopeptide repeat protein</fullName>
    </submittedName>
</protein>
<feature type="repeat" description="TPR" evidence="3">
    <location>
        <begin position="102"/>
        <end position="135"/>
    </location>
</feature>
<evidence type="ECO:0000256" key="2">
    <source>
        <dbReference type="ARBA" id="ARBA00022803"/>
    </source>
</evidence>
<dbReference type="PANTHER" id="PTHR44186">
    <property type="match status" value="1"/>
</dbReference>
<gene>
    <name evidence="4" type="ORF">K8V56_10105</name>
</gene>
<reference evidence="4" key="1">
    <citation type="journal article" date="2021" name="PeerJ">
        <title>Extensive microbial diversity within the chicken gut microbiome revealed by metagenomics and culture.</title>
        <authorList>
            <person name="Gilroy R."/>
            <person name="Ravi A."/>
            <person name="Getino M."/>
            <person name="Pursley I."/>
            <person name="Horton D.L."/>
            <person name="Alikhan N.F."/>
            <person name="Baker D."/>
            <person name="Gharbi K."/>
            <person name="Hall N."/>
            <person name="Watson M."/>
            <person name="Adriaenssens E.M."/>
            <person name="Foster-Nyarko E."/>
            <person name="Jarju S."/>
            <person name="Secka A."/>
            <person name="Antonio M."/>
            <person name="Oren A."/>
            <person name="Chaudhuri R.R."/>
            <person name="La Ragione R."/>
            <person name="Hildebrand F."/>
            <person name="Pallen M.J."/>
        </authorList>
    </citation>
    <scope>NUCLEOTIDE SEQUENCE</scope>
    <source>
        <strain evidence="4">CHK171-7178</strain>
    </source>
</reference>
<keyword evidence="2 3" id="KW-0802">TPR repeat</keyword>
<dbReference type="SMART" id="SM00028">
    <property type="entry name" value="TPR"/>
    <property type="match status" value="5"/>
</dbReference>
<dbReference type="InterPro" id="IPR011990">
    <property type="entry name" value="TPR-like_helical_dom_sf"/>
</dbReference>
<dbReference type="Pfam" id="PF13432">
    <property type="entry name" value="TPR_16"/>
    <property type="match status" value="2"/>
</dbReference>
<evidence type="ECO:0000313" key="4">
    <source>
        <dbReference type="EMBL" id="HJF32110.1"/>
    </source>
</evidence>
<dbReference type="SUPFAM" id="SSF48452">
    <property type="entry name" value="TPR-like"/>
    <property type="match status" value="1"/>
</dbReference>
<accession>A0A921KCU8</accession>
<dbReference type="PANTHER" id="PTHR44186:SF1">
    <property type="entry name" value="BARDET-BIEDL SYNDROME 4 PROTEIN"/>
    <property type="match status" value="1"/>
</dbReference>
<keyword evidence="1" id="KW-0677">Repeat</keyword>